<feature type="compositionally biased region" description="Basic residues" evidence="3">
    <location>
        <begin position="67"/>
        <end position="81"/>
    </location>
</feature>
<feature type="domain" description="Zn(2)-C6 fungal-type" evidence="4">
    <location>
        <begin position="20"/>
        <end position="49"/>
    </location>
</feature>
<dbReference type="Pfam" id="PF00172">
    <property type="entry name" value="Zn_clus"/>
    <property type="match status" value="1"/>
</dbReference>
<dbReference type="AlphaFoldDB" id="W6MFI2"/>
<dbReference type="PROSITE" id="PS50048">
    <property type="entry name" value="ZN2_CY6_FUNGAL_2"/>
    <property type="match status" value="1"/>
</dbReference>
<dbReference type="CDD" id="cd12148">
    <property type="entry name" value="fungal_TF_MHR"/>
    <property type="match status" value="1"/>
</dbReference>
<gene>
    <name evidence="5" type="ORF">KUCA_T00000535001</name>
</gene>
<feature type="compositionally biased region" description="Acidic residues" evidence="3">
    <location>
        <begin position="95"/>
        <end position="106"/>
    </location>
</feature>
<dbReference type="Gene3D" id="4.10.240.10">
    <property type="entry name" value="Zn(2)-C6 fungal-type DNA-binding domain"/>
    <property type="match status" value="1"/>
</dbReference>
<dbReference type="GO" id="GO:0000981">
    <property type="term" value="F:DNA-binding transcription factor activity, RNA polymerase II-specific"/>
    <property type="evidence" value="ECO:0007669"/>
    <property type="project" value="InterPro"/>
</dbReference>
<reference evidence="5" key="1">
    <citation type="submission" date="2013-12" db="EMBL/GenBank/DDBJ databases">
        <authorList>
            <person name="Genoscope - CEA"/>
        </authorList>
    </citation>
    <scope>NUCLEOTIDE SEQUENCE</scope>
    <source>
        <strain evidence="5">CBS 1993</strain>
    </source>
</reference>
<dbReference type="STRING" id="1382522.W6MFI2"/>
<dbReference type="Proteomes" id="UP000019384">
    <property type="component" value="Unassembled WGS sequence"/>
</dbReference>
<comment type="subcellular location">
    <subcellularLocation>
        <location evidence="1">Nucleus</location>
    </subcellularLocation>
</comment>
<dbReference type="GO" id="GO:0005634">
    <property type="term" value="C:nucleus"/>
    <property type="evidence" value="ECO:0007669"/>
    <property type="project" value="UniProtKB-SubCell"/>
</dbReference>
<feature type="compositionally biased region" description="Basic and acidic residues" evidence="3">
    <location>
        <begin position="1"/>
        <end position="12"/>
    </location>
</feature>
<evidence type="ECO:0000256" key="1">
    <source>
        <dbReference type="ARBA" id="ARBA00004123"/>
    </source>
</evidence>
<dbReference type="OrthoDB" id="1747771at2759"/>
<reference evidence="5" key="2">
    <citation type="submission" date="2014-02" db="EMBL/GenBank/DDBJ databases">
        <title>Complete DNA sequence of /Kuraishia capsulata/ illustrates novel genomic features among budding yeasts (/Saccharomycotina/).</title>
        <authorList>
            <person name="Morales L."/>
            <person name="Noel B."/>
            <person name="Porcel B."/>
            <person name="Marcet-Houben M."/>
            <person name="Hullo M-F."/>
            <person name="Sacerdot C."/>
            <person name="Tekaia F."/>
            <person name="Leh-Louis V."/>
            <person name="Despons L."/>
            <person name="Khanna V."/>
            <person name="Aury J-M."/>
            <person name="Barbe V."/>
            <person name="Couloux A."/>
            <person name="Labadie K."/>
            <person name="Pelletier E."/>
            <person name="Souciet J-L."/>
            <person name="Boekhout T."/>
            <person name="Gabaldon T."/>
            <person name="Wincker P."/>
            <person name="Dujon B."/>
        </authorList>
    </citation>
    <scope>NUCLEOTIDE SEQUENCE</scope>
    <source>
        <strain evidence="5">CBS 1993</strain>
    </source>
</reference>
<protein>
    <recommendedName>
        <fullName evidence="4">Zn(2)-C6 fungal-type domain-containing protein</fullName>
    </recommendedName>
</protein>
<feature type="compositionally biased region" description="Basic and acidic residues" evidence="3">
    <location>
        <begin position="57"/>
        <end position="66"/>
    </location>
</feature>
<sequence length="804" mass="92602">MADDLGRSDRVGKKPRRSYNCGPCKKQKIKCDTNLPCQNCTKYRREDQCYAEPPHPITREQLEKKLEKSRKRRLAKERRQRGSKDSVTGTSNGAIDDDEDNEDDIETANGPVASHPGTSGLMAPVFLEYPGILPQIQADLSFQQHAPLVQSMMQYPQEHLQPQPQTDFYHYPEQQMPPQFQPQPTPEFVEDSAESRYLDVVREQLELGSDVGPKIKAILIPMIPPKATIIVLLDEFCENVSPCYCTLRRDRVLHQINALDWDDKIKFAEEATFDFLALLFKFLSVACSLMSPQRFETMGFSPGFQGEPYNATFFYNNWSLQCMGHFDFFKQIVPYDRNEAYMNRMDVQRLSRIHSLFVTLSKDAYFQGLMTTMADAIVSGFGDQLNYESYSLLPKSVSKIDWSVEDRKAMWWMICVDDIENAVFFKRSPVLRSHLSQVPWPSNINVDSDSKVYSDDDYTDFTSARTRIQILTVIRRLFPAADVISAGIKDPEIRALNIMLMMLNFEKILATAPYPRCFTCSDNDPLIASLSARRRVCYEFHRFQFVADICIHRYRLLMDYIYLDNPVVNSICLDCLLTIFKAYNRLTSLYPLDGVYGPKYVIMIPKFISILLNNLAFWLTYVDRLSDNLNIEMQYWIERLKNDTHRLSVSRLSSKLYIVQSIDFISARMYKDVNVEQMKVQKGRMLNLLPMDFVAANTTTYGFVPPPELYQNFKKDCESRMITYYMEQGMKQDIVQNPLFGSFGADYVQSVVEGVADCNPIEANDVFDVKNAKSSSFNDTVVTLQRALGTSFPVYGYGSRFALF</sequence>
<dbReference type="CDD" id="cd00067">
    <property type="entry name" value="GAL4"/>
    <property type="match status" value="1"/>
</dbReference>
<evidence type="ECO:0000313" key="6">
    <source>
        <dbReference type="Proteomes" id="UP000019384"/>
    </source>
</evidence>
<dbReference type="PANTHER" id="PTHR31001">
    <property type="entry name" value="UNCHARACTERIZED TRANSCRIPTIONAL REGULATORY PROTEIN"/>
    <property type="match status" value="1"/>
</dbReference>
<accession>W6MFI2</accession>
<dbReference type="EMBL" id="HG793125">
    <property type="protein sequence ID" value="CDK24569.1"/>
    <property type="molecule type" value="Genomic_DNA"/>
</dbReference>
<dbReference type="RefSeq" id="XP_022456586.1">
    <property type="nucleotide sequence ID" value="XM_022605082.1"/>
</dbReference>
<evidence type="ECO:0000313" key="5">
    <source>
        <dbReference type="EMBL" id="CDK24569.1"/>
    </source>
</evidence>
<feature type="region of interest" description="Disordered" evidence="3">
    <location>
        <begin position="1"/>
        <end position="26"/>
    </location>
</feature>
<proteinExistence type="predicted"/>
<keyword evidence="2" id="KW-0539">Nucleus</keyword>
<dbReference type="GeneID" id="34517974"/>
<dbReference type="InterPro" id="IPR001138">
    <property type="entry name" value="Zn2Cys6_DnaBD"/>
</dbReference>
<evidence type="ECO:0000259" key="4">
    <source>
        <dbReference type="PROSITE" id="PS50048"/>
    </source>
</evidence>
<dbReference type="InterPro" id="IPR050613">
    <property type="entry name" value="Sec_Metabolite_Reg"/>
</dbReference>
<name>W6MFI2_9ASCO</name>
<dbReference type="GO" id="GO:0008270">
    <property type="term" value="F:zinc ion binding"/>
    <property type="evidence" value="ECO:0007669"/>
    <property type="project" value="InterPro"/>
</dbReference>
<evidence type="ECO:0000256" key="3">
    <source>
        <dbReference type="SAM" id="MobiDB-lite"/>
    </source>
</evidence>
<evidence type="ECO:0000256" key="2">
    <source>
        <dbReference type="ARBA" id="ARBA00023242"/>
    </source>
</evidence>
<dbReference type="InterPro" id="IPR036864">
    <property type="entry name" value="Zn2-C6_fun-type_DNA-bd_sf"/>
</dbReference>
<organism evidence="5 6">
    <name type="scientific">Kuraishia capsulata CBS 1993</name>
    <dbReference type="NCBI Taxonomy" id="1382522"/>
    <lineage>
        <taxon>Eukaryota</taxon>
        <taxon>Fungi</taxon>
        <taxon>Dikarya</taxon>
        <taxon>Ascomycota</taxon>
        <taxon>Saccharomycotina</taxon>
        <taxon>Pichiomycetes</taxon>
        <taxon>Pichiales</taxon>
        <taxon>Pichiaceae</taxon>
        <taxon>Kuraishia</taxon>
    </lineage>
</organism>
<keyword evidence="6" id="KW-1185">Reference proteome</keyword>
<dbReference type="HOGENOM" id="CLU_350232_0_0_1"/>
<feature type="region of interest" description="Disordered" evidence="3">
    <location>
        <begin position="48"/>
        <end position="118"/>
    </location>
</feature>
<dbReference type="SUPFAM" id="SSF57701">
    <property type="entry name" value="Zn2/Cys6 DNA-binding domain"/>
    <property type="match status" value="1"/>
</dbReference>
<dbReference type="PANTHER" id="PTHR31001:SF88">
    <property type="entry name" value="TRANSCRIPTION FACTOR PDR3"/>
    <property type="match status" value="1"/>
</dbReference>